<name>A0A2M7BYF8_9BACT</name>
<dbReference type="Proteomes" id="UP000230324">
    <property type="component" value="Unassembled WGS sequence"/>
</dbReference>
<dbReference type="SUPFAM" id="SSF53335">
    <property type="entry name" value="S-adenosyl-L-methionine-dependent methyltransferases"/>
    <property type="match status" value="1"/>
</dbReference>
<dbReference type="InterPro" id="IPR029063">
    <property type="entry name" value="SAM-dependent_MTases_sf"/>
</dbReference>
<organism evidence="2 3">
    <name type="scientific">Candidatus Nealsonbacteria bacterium CG03_land_8_20_14_0_80_36_12</name>
    <dbReference type="NCBI Taxonomy" id="1974701"/>
    <lineage>
        <taxon>Bacteria</taxon>
        <taxon>Candidatus Nealsoniibacteriota</taxon>
    </lineage>
</organism>
<proteinExistence type="predicted"/>
<sequence length="252" mass="29177">MNQETIYWKLAWDTFHLQVFDYEGDVGRINDWIEKENFDIRSILEIGCGAGRYLISLEKLGYKCVGVDKDIDILEYAKQFVLKNETDIKLMQGDVLRKIHSILKSKFDLVLAKHLSFSLSDLGKVLDYAKKALTLDGPRLLVFDFLVASGDSFDKNILSIDNAVKDNFFLVRLNQMKLREKFNKYCWGEVYIIRETQSGFTVTKTNQRSLWFISRDDLEKLLTDKGIKVENELEEITGVNNLKGVTIYGRFS</sequence>
<protein>
    <recommendedName>
        <fullName evidence="1">Methyltransferase domain-containing protein</fullName>
    </recommendedName>
</protein>
<dbReference type="Gene3D" id="2.20.130.10">
    <property type="entry name" value="CAC2371-like domains"/>
    <property type="match status" value="1"/>
</dbReference>
<dbReference type="CDD" id="cd02440">
    <property type="entry name" value="AdoMet_MTases"/>
    <property type="match status" value="1"/>
</dbReference>
<dbReference type="EMBL" id="PEUV01000021">
    <property type="protein sequence ID" value="PIV12719.1"/>
    <property type="molecule type" value="Genomic_DNA"/>
</dbReference>
<comment type="caution">
    <text evidence="2">The sequence shown here is derived from an EMBL/GenBank/DDBJ whole genome shotgun (WGS) entry which is preliminary data.</text>
</comment>
<accession>A0A2M7BYF8</accession>
<evidence type="ECO:0000313" key="2">
    <source>
        <dbReference type="EMBL" id="PIV12719.1"/>
    </source>
</evidence>
<dbReference type="Pfam" id="PF13649">
    <property type="entry name" value="Methyltransf_25"/>
    <property type="match status" value="1"/>
</dbReference>
<dbReference type="Gene3D" id="3.40.50.150">
    <property type="entry name" value="Vaccinia Virus protein VP39"/>
    <property type="match status" value="1"/>
</dbReference>
<feature type="domain" description="Methyltransferase" evidence="1">
    <location>
        <begin position="43"/>
        <end position="137"/>
    </location>
</feature>
<dbReference type="AlphaFoldDB" id="A0A2M7BYF8"/>
<gene>
    <name evidence="2" type="ORF">COS47_01050</name>
</gene>
<evidence type="ECO:0000259" key="1">
    <source>
        <dbReference type="Pfam" id="PF13649"/>
    </source>
</evidence>
<reference evidence="3" key="1">
    <citation type="submission" date="2017-09" db="EMBL/GenBank/DDBJ databases">
        <title>Depth-based differentiation of microbial function through sediment-hosted aquifers and enrichment of novel symbionts in the deep terrestrial subsurface.</title>
        <authorList>
            <person name="Probst A.J."/>
            <person name="Ladd B."/>
            <person name="Jarett J.K."/>
            <person name="Geller-Mcgrath D.E."/>
            <person name="Sieber C.M.K."/>
            <person name="Emerson J.B."/>
            <person name="Anantharaman K."/>
            <person name="Thomas B.C."/>
            <person name="Malmstrom R."/>
            <person name="Stieglmeier M."/>
            <person name="Klingl A."/>
            <person name="Woyke T."/>
            <person name="Ryan C.M."/>
            <person name="Banfield J.F."/>
        </authorList>
    </citation>
    <scope>NUCLEOTIDE SEQUENCE [LARGE SCALE GENOMIC DNA]</scope>
</reference>
<dbReference type="InterPro" id="IPR041698">
    <property type="entry name" value="Methyltransf_25"/>
</dbReference>
<evidence type="ECO:0000313" key="3">
    <source>
        <dbReference type="Proteomes" id="UP000230324"/>
    </source>
</evidence>